<evidence type="ECO:0000313" key="3">
    <source>
        <dbReference type="EMBL" id="RLU19766.1"/>
    </source>
</evidence>
<dbReference type="PANTHER" id="PTHR16275">
    <property type="entry name" value="COILED-COIL DOMAIN-CONTAINING PROTEIN 40"/>
    <property type="match status" value="1"/>
</dbReference>
<feature type="coiled-coil region" evidence="1">
    <location>
        <begin position="647"/>
        <end position="681"/>
    </location>
</feature>
<dbReference type="GO" id="GO:0005737">
    <property type="term" value="C:cytoplasm"/>
    <property type="evidence" value="ECO:0007669"/>
    <property type="project" value="TreeGrafter"/>
</dbReference>
<accession>A0A3L8DHG3</accession>
<protein>
    <recommendedName>
        <fullName evidence="5">Coiled-coil domain-containing protein</fullName>
    </recommendedName>
</protein>
<organism evidence="3 4">
    <name type="scientific">Ooceraea biroi</name>
    <name type="common">Clonal raider ant</name>
    <name type="synonym">Cerapachys biroi</name>
    <dbReference type="NCBI Taxonomy" id="2015173"/>
    <lineage>
        <taxon>Eukaryota</taxon>
        <taxon>Metazoa</taxon>
        <taxon>Ecdysozoa</taxon>
        <taxon>Arthropoda</taxon>
        <taxon>Hexapoda</taxon>
        <taxon>Insecta</taxon>
        <taxon>Pterygota</taxon>
        <taxon>Neoptera</taxon>
        <taxon>Endopterygota</taxon>
        <taxon>Hymenoptera</taxon>
        <taxon>Apocrita</taxon>
        <taxon>Aculeata</taxon>
        <taxon>Formicoidea</taxon>
        <taxon>Formicidae</taxon>
        <taxon>Dorylinae</taxon>
        <taxon>Ooceraea</taxon>
    </lineage>
</organism>
<sequence length="913" mass="106825">MNTSTVHASDRLASSSPGTAFNARNMEQAAIELGKRSKNLWTDAKQPGEMEVPNVLDPDDSLMKRFQDALREHLVRVDGRLSSEISELEAQIRSMEKEYEAEGLRLYRDQQEIAQQQMTIEKYQNMITNIVSLREGKDSHVREAKEIHRAMRIKLLDEKRKEENLVHELEQLAALQAQFSQWQTELASNLAVSKRASSKNKVLQRELIARKQQKDCIIFKLMEEVWRVKTEIASLDVQLQLKNKEKIEISRMIADANADLEALHRQHVNLCDAWNSVVSNIAKRNKVYEQLNTEREKIRESFNTLHTEMEMLKKKTAQETENNENLTSVHVRVEDNVRVNSRLVDTESDKLDHLQSELVKMAKFSEQEQREFDSVHGEWQCSLYEEEEADKEFARFLIQQNELEDTIYRQLEEKVSHDKAARYLNKLLLGTKETMQEQELLLAETENSYGSKLLELERLNLQISLEKVELGELVQGNAAKGKQVDEIQKEMKKHDTGIERKRVKLLALSKTIEEMLSHTGGEEINPLDMKIITLQKDVEEMERGNRKAQQFWIRREGHMITLSQQRDSQLRELGLLNREIMIMDQKNLKLEHALEMLNREESNMERILNLLQQRATQMSTQLMVQKELKEQLEDKTVVTKIAGLQSLREAELNLIKLRTDLKQLYEEKAFLQDDLDAVKQESLSWEKKVQLTQEAVKKLREERSSGGDIAVMKSEIHKMEMRLSHLRRIQEKLIHDMEFCVTRRDIILDKVMSTFKKDPKGRHNQKVIFTKRLADQKLKIKQIAKDARNVQSRILELESQIKSALEKCNESQTVLKMIKDVMPDVDQGIVQKEAVKYYNLQVLVFKQRKSKMLQDIKSGRYRMIFKSDATLSEEFQNEEILRDYLKNVMERTRQDFPLLQNSVQKILLTLDIL</sequence>
<evidence type="ECO:0000256" key="2">
    <source>
        <dbReference type="SAM" id="MobiDB-lite"/>
    </source>
</evidence>
<reference evidence="3 4" key="1">
    <citation type="journal article" date="2018" name="Genome Res.">
        <title>The genomic architecture and molecular evolution of ant odorant receptors.</title>
        <authorList>
            <person name="McKenzie S.K."/>
            <person name="Kronauer D.J.C."/>
        </authorList>
    </citation>
    <scope>NUCLEOTIDE SEQUENCE [LARGE SCALE GENOMIC DNA]</scope>
    <source>
        <strain evidence="3">Clonal line C1</strain>
    </source>
</reference>
<feature type="coiled-coil region" evidence="1">
    <location>
        <begin position="580"/>
        <end position="614"/>
    </location>
</feature>
<dbReference type="GO" id="GO:0035082">
    <property type="term" value="P:axoneme assembly"/>
    <property type="evidence" value="ECO:0007669"/>
    <property type="project" value="InterPro"/>
</dbReference>
<dbReference type="InterPro" id="IPR037386">
    <property type="entry name" value="CCDC40"/>
</dbReference>
<evidence type="ECO:0008006" key="5">
    <source>
        <dbReference type="Google" id="ProtNLM"/>
    </source>
</evidence>
<gene>
    <name evidence="3" type="ORF">DMN91_008324</name>
</gene>
<feature type="coiled-coil region" evidence="1">
    <location>
        <begin position="780"/>
        <end position="807"/>
    </location>
</feature>
<proteinExistence type="predicted"/>
<dbReference type="AlphaFoldDB" id="A0A3L8DHG3"/>
<evidence type="ECO:0000256" key="1">
    <source>
        <dbReference type="SAM" id="Coils"/>
    </source>
</evidence>
<feature type="compositionally biased region" description="Polar residues" evidence="2">
    <location>
        <begin position="1"/>
        <end position="19"/>
    </location>
</feature>
<comment type="caution">
    <text evidence="3">The sequence shown here is derived from an EMBL/GenBank/DDBJ whole genome shotgun (WGS) entry which is preliminary data.</text>
</comment>
<dbReference type="EMBL" id="QOIP01000008">
    <property type="protein sequence ID" value="RLU19766.1"/>
    <property type="molecule type" value="Genomic_DNA"/>
</dbReference>
<dbReference type="PANTHER" id="PTHR16275:SF8">
    <property type="entry name" value="COILED-COIL DOMAIN-CONTAINING PROTEIN 40"/>
    <property type="match status" value="1"/>
</dbReference>
<feature type="region of interest" description="Disordered" evidence="2">
    <location>
        <begin position="1"/>
        <end position="20"/>
    </location>
</feature>
<dbReference type="Proteomes" id="UP000279307">
    <property type="component" value="Chromosome 8"/>
</dbReference>
<name>A0A3L8DHG3_OOCBI</name>
<dbReference type="OrthoDB" id="188741at2759"/>
<evidence type="ECO:0000313" key="4">
    <source>
        <dbReference type="Proteomes" id="UP000279307"/>
    </source>
</evidence>
<keyword evidence="1" id="KW-0175">Coiled coil</keyword>
<feature type="coiled-coil region" evidence="1">
    <location>
        <begin position="78"/>
        <end position="105"/>
    </location>
</feature>